<evidence type="ECO:0000256" key="6">
    <source>
        <dbReference type="ARBA" id="ARBA00022932"/>
    </source>
</evidence>
<dbReference type="SUPFAM" id="SSF56672">
    <property type="entry name" value="DNA/RNA polymerases"/>
    <property type="match status" value="1"/>
</dbReference>
<evidence type="ECO:0000256" key="3">
    <source>
        <dbReference type="ARBA" id="ARBA00022679"/>
    </source>
</evidence>
<geneLocation type="mitochondrion" evidence="10"/>
<evidence type="ECO:0000259" key="9">
    <source>
        <dbReference type="Pfam" id="PF03175"/>
    </source>
</evidence>
<gene>
    <name evidence="10" type="primary">orf439</name>
</gene>
<reference evidence="10" key="1">
    <citation type="journal article" date="2019" name="Int. J. Biol. Macromol.">
        <title>Characterization and comparative analysis of six complete mitochondrial genomes from ectomycorrhizal fungi of the Lactarius genus and phylogenetic analysis of the Agaricomycetes.</title>
        <authorList>
            <person name="Li Q."/>
            <person name="Wang Q."/>
            <person name="Jin X."/>
            <person name="Chen Z."/>
            <person name="Xiong C."/>
            <person name="Li P."/>
            <person name="Liu Q."/>
            <person name="Huang W."/>
        </authorList>
    </citation>
    <scope>NUCLEOTIDE SEQUENCE</scope>
</reference>
<sequence length="439" mass="50922">MIFDLFKINIHKYPTLSSLAFGIFRTHFLRKNTIPQLSGQISKDIRLGYTGGSVDMYIPFNEDNTKIYCYDVNSLYPYVMKEFDMPAGKPTLFYGDIRKVDPDAFGFFYCNIIAPDNLEHPIIQTHVKTESGFRTIAPLGAWSDMIFSKEMDNAIKYGYKFEILWGYKFKAKNIFKEYVETHYELRLTYPKSNPLNLIAKLLLNSLYGRFGMIDQFPEILIFDNKKSFNDFAKVFSEDVLNTIDLGDKLLVKYISEDAKRSTMLYGNLETHNVSIAIAAAITAYARVHMSQFKNNPNFKLYYSDTDSIYIDKALPNEFISQTELGKLKLENILTKGIFLAPKTYSLLTKDDDLIYKVKGLSHEIGLTMDDFNNLLFKQSFLQKLQIKWRKNLEMANISVLEEVYTLKVTDNKRKLIYENNKLVRTVPYIINENKGILNK</sequence>
<keyword evidence="5" id="KW-0235">DNA replication</keyword>
<accession>A0A2Z4M8W6</accession>
<protein>
    <recommendedName>
        <fullName evidence="2">DNA-directed DNA polymerase</fullName>
        <ecNumber evidence="2">2.7.7.7</ecNumber>
    </recommendedName>
</protein>
<comment type="catalytic activity">
    <reaction evidence="8">
        <text>DNA(n) + a 2'-deoxyribonucleoside 5'-triphosphate = DNA(n+1) + diphosphate</text>
        <dbReference type="Rhea" id="RHEA:22508"/>
        <dbReference type="Rhea" id="RHEA-COMP:17339"/>
        <dbReference type="Rhea" id="RHEA-COMP:17340"/>
        <dbReference type="ChEBI" id="CHEBI:33019"/>
        <dbReference type="ChEBI" id="CHEBI:61560"/>
        <dbReference type="ChEBI" id="CHEBI:173112"/>
        <dbReference type="EC" id="2.7.7.7"/>
    </reaction>
</comment>
<evidence type="ECO:0000256" key="7">
    <source>
        <dbReference type="ARBA" id="ARBA00023125"/>
    </source>
</evidence>
<dbReference type="InterPro" id="IPR023211">
    <property type="entry name" value="DNA_pol_palm_dom_sf"/>
</dbReference>
<name>A0A2Z4M8W6_9AGAM</name>
<comment type="similarity">
    <text evidence="1">Belongs to the DNA polymerase type-B family.</text>
</comment>
<proteinExistence type="inferred from homology"/>
<dbReference type="PANTHER" id="PTHR33568:SF3">
    <property type="entry name" value="DNA-DIRECTED DNA POLYMERASE"/>
    <property type="match status" value="1"/>
</dbReference>
<keyword evidence="6" id="KW-0239">DNA-directed DNA polymerase</keyword>
<dbReference type="EC" id="2.7.7.7" evidence="2"/>
<evidence type="ECO:0000256" key="5">
    <source>
        <dbReference type="ARBA" id="ARBA00022705"/>
    </source>
</evidence>
<evidence type="ECO:0000313" key="10">
    <source>
        <dbReference type="EMBL" id="AWX52929.1"/>
    </source>
</evidence>
<dbReference type="AlphaFoldDB" id="A0A2Z4M8W6"/>
<dbReference type="InterPro" id="IPR004868">
    <property type="entry name" value="DNA-dir_DNA_pol_B_mt/vir"/>
</dbReference>
<dbReference type="InterPro" id="IPR006172">
    <property type="entry name" value="DNA-dir_DNA_pol_B"/>
</dbReference>
<dbReference type="GO" id="GO:0000166">
    <property type="term" value="F:nucleotide binding"/>
    <property type="evidence" value="ECO:0007669"/>
    <property type="project" value="InterPro"/>
</dbReference>
<dbReference type="GO" id="GO:0003677">
    <property type="term" value="F:DNA binding"/>
    <property type="evidence" value="ECO:0007669"/>
    <property type="project" value="UniProtKB-KW"/>
</dbReference>
<evidence type="ECO:0000256" key="8">
    <source>
        <dbReference type="ARBA" id="ARBA00049244"/>
    </source>
</evidence>
<dbReference type="PROSITE" id="PS00116">
    <property type="entry name" value="DNA_POLYMERASE_B"/>
    <property type="match status" value="1"/>
</dbReference>
<evidence type="ECO:0000256" key="4">
    <source>
        <dbReference type="ARBA" id="ARBA00022695"/>
    </source>
</evidence>
<dbReference type="PANTHER" id="PTHR33568">
    <property type="entry name" value="DNA POLYMERASE"/>
    <property type="match status" value="1"/>
</dbReference>
<evidence type="ECO:0000256" key="1">
    <source>
        <dbReference type="ARBA" id="ARBA00005755"/>
    </source>
</evidence>
<evidence type="ECO:0000256" key="2">
    <source>
        <dbReference type="ARBA" id="ARBA00012417"/>
    </source>
</evidence>
<organism evidence="10">
    <name type="scientific">Lactarius sp.</name>
    <name type="common">in: basidiomycete fungi</name>
    <dbReference type="NCBI Taxonomy" id="1886493"/>
    <lineage>
        <taxon>Eukaryota</taxon>
        <taxon>Fungi</taxon>
        <taxon>Dikarya</taxon>
        <taxon>Basidiomycota</taxon>
        <taxon>Agaricomycotina</taxon>
        <taxon>Agaricomycetes</taxon>
        <taxon>Russulales</taxon>
        <taxon>Russulaceae</taxon>
        <taxon>Lactarius</taxon>
    </lineage>
</organism>
<dbReference type="GO" id="GO:0006260">
    <property type="term" value="P:DNA replication"/>
    <property type="evidence" value="ECO:0007669"/>
    <property type="project" value="UniProtKB-KW"/>
</dbReference>
<keyword evidence="4" id="KW-0548">Nucleotidyltransferase</keyword>
<dbReference type="InterPro" id="IPR043502">
    <property type="entry name" value="DNA/RNA_pol_sf"/>
</dbReference>
<dbReference type="InterPro" id="IPR017964">
    <property type="entry name" value="DNA-dir_DNA_pol_B_CS"/>
</dbReference>
<feature type="domain" description="DNA-directed DNA polymerase family B mitochondria/virus" evidence="9">
    <location>
        <begin position="2"/>
        <end position="295"/>
    </location>
</feature>
<dbReference type="Gene3D" id="3.90.1600.10">
    <property type="entry name" value="Palm domain of DNA polymerase"/>
    <property type="match status" value="2"/>
</dbReference>
<dbReference type="Gene3D" id="1.10.287.690">
    <property type="entry name" value="Helix hairpin bin"/>
    <property type="match status" value="1"/>
</dbReference>
<keyword evidence="7" id="KW-0238">DNA-binding</keyword>
<keyword evidence="3" id="KW-0808">Transferase</keyword>
<keyword evidence="10" id="KW-0496">Mitochondrion</keyword>
<dbReference type="Pfam" id="PF03175">
    <property type="entry name" value="DNA_pol_B_2"/>
    <property type="match status" value="1"/>
</dbReference>
<dbReference type="GO" id="GO:0003887">
    <property type="term" value="F:DNA-directed DNA polymerase activity"/>
    <property type="evidence" value="ECO:0007669"/>
    <property type="project" value="UniProtKB-KW"/>
</dbReference>
<dbReference type="EMBL" id="MH319476">
    <property type="protein sequence ID" value="AWX52929.1"/>
    <property type="molecule type" value="Genomic_DNA"/>
</dbReference>
<dbReference type="PRINTS" id="PR00106">
    <property type="entry name" value="DNAPOLB"/>
</dbReference>